<dbReference type="PROSITE" id="PS50853">
    <property type="entry name" value="FN3"/>
    <property type="match status" value="2"/>
</dbReference>
<dbReference type="GO" id="GO:0005604">
    <property type="term" value="C:basement membrane"/>
    <property type="evidence" value="ECO:0007669"/>
    <property type="project" value="UniProtKB-SubCell"/>
</dbReference>
<feature type="domain" description="VWFA" evidence="12">
    <location>
        <begin position="36"/>
        <end position="207"/>
    </location>
</feature>
<accession>A0A3B3DN50</accession>
<protein>
    <recommendedName>
        <fullName evidence="9">von Willebrand factor A domain-containing protein 1</fullName>
    </recommendedName>
</protein>
<dbReference type="STRING" id="30732.ENSOMEP00000030879"/>
<keyword evidence="2" id="KW-0964">Secreted</keyword>
<evidence type="ECO:0000259" key="13">
    <source>
        <dbReference type="PROSITE" id="PS50853"/>
    </source>
</evidence>
<evidence type="ECO:0000256" key="2">
    <source>
        <dbReference type="ARBA" id="ARBA00022525"/>
    </source>
</evidence>
<dbReference type="OrthoDB" id="9949424at2759"/>
<reference evidence="14" key="2">
    <citation type="submission" date="2025-09" db="UniProtKB">
        <authorList>
            <consortium name="Ensembl"/>
        </authorList>
    </citation>
    <scope>IDENTIFICATION</scope>
</reference>
<feature type="domain" description="Fibronectin type-III" evidence="13">
    <location>
        <begin position="308"/>
        <end position="397"/>
    </location>
</feature>
<organism evidence="14 15">
    <name type="scientific">Oryzias melastigma</name>
    <name type="common">Marine medaka</name>
    <dbReference type="NCBI Taxonomy" id="30732"/>
    <lineage>
        <taxon>Eukaryota</taxon>
        <taxon>Metazoa</taxon>
        <taxon>Chordata</taxon>
        <taxon>Craniata</taxon>
        <taxon>Vertebrata</taxon>
        <taxon>Euteleostomi</taxon>
        <taxon>Actinopterygii</taxon>
        <taxon>Neopterygii</taxon>
        <taxon>Teleostei</taxon>
        <taxon>Neoteleostei</taxon>
        <taxon>Acanthomorphata</taxon>
        <taxon>Ovalentaria</taxon>
        <taxon>Atherinomorphae</taxon>
        <taxon>Beloniformes</taxon>
        <taxon>Adrianichthyidae</taxon>
        <taxon>Oryziinae</taxon>
        <taxon>Oryzias</taxon>
    </lineage>
</organism>
<evidence type="ECO:0000256" key="5">
    <source>
        <dbReference type="ARBA" id="ARBA00022729"/>
    </source>
</evidence>
<evidence type="ECO:0000256" key="4">
    <source>
        <dbReference type="ARBA" id="ARBA00022553"/>
    </source>
</evidence>
<reference evidence="14" key="1">
    <citation type="submission" date="2025-08" db="UniProtKB">
        <authorList>
            <consortium name="Ensembl"/>
        </authorList>
    </citation>
    <scope>IDENTIFICATION</scope>
</reference>
<dbReference type="InterPro" id="IPR036465">
    <property type="entry name" value="vWFA_dom_sf"/>
</dbReference>
<keyword evidence="5 11" id="KW-0732">Signal</keyword>
<dbReference type="PANTHER" id="PTHR24020">
    <property type="entry name" value="COLLAGEN ALPHA"/>
    <property type="match status" value="1"/>
</dbReference>
<keyword evidence="6" id="KW-0677">Repeat</keyword>
<dbReference type="InterPro" id="IPR002035">
    <property type="entry name" value="VWF_A"/>
</dbReference>
<dbReference type="SUPFAM" id="SSF53300">
    <property type="entry name" value="vWA-like"/>
    <property type="match status" value="1"/>
</dbReference>
<evidence type="ECO:0000259" key="12">
    <source>
        <dbReference type="PROSITE" id="PS50234"/>
    </source>
</evidence>
<comment type="subcellular location">
    <subcellularLocation>
        <location evidence="1">Secreted</location>
        <location evidence="1">Extracellular space</location>
        <location evidence="1">Extracellular matrix</location>
        <location evidence="1">Basement membrane</location>
    </subcellularLocation>
</comment>
<evidence type="ECO:0000256" key="6">
    <source>
        <dbReference type="ARBA" id="ARBA00022737"/>
    </source>
</evidence>
<evidence type="ECO:0000256" key="9">
    <source>
        <dbReference type="ARBA" id="ARBA00029542"/>
    </source>
</evidence>
<dbReference type="SMART" id="SM00327">
    <property type="entry name" value="VWA"/>
    <property type="match status" value="1"/>
</dbReference>
<evidence type="ECO:0000256" key="8">
    <source>
        <dbReference type="ARBA" id="ARBA00023157"/>
    </source>
</evidence>
<comment type="function">
    <text evidence="10">Promotes matrix assembly. Involved in the organization of skeletal muscles and in the formation of neuromuscular junctions.</text>
</comment>
<dbReference type="Gene3D" id="2.60.40.10">
    <property type="entry name" value="Immunoglobulins"/>
    <property type="match status" value="2"/>
</dbReference>
<dbReference type="OMA" id="WETENPH"/>
<dbReference type="SMART" id="SM00060">
    <property type="entry name" value="FN3"/>
    <property type="match status" value="2"/>
</dbReference>
<dbReference type="Ensembl" id="ENSOMET00000021676.1">
    <property type="protein sequence ID" value="ENSOMEP00000030879.1"/>
    <property type="gene ID" value="ENSOMEG00000000714.1"/>
</dbReference>
<dbReference type="CDD" id="cd00063">
    <property type="entry name" value="FN3"/>
    <property type="match status" value="2"/>
</dbReference>
<dbReference type="AlphaFoldDB" id="A0A3B3DN50"/>
<feature type="domain" description="Fibronectin type-III" evidence="13">
    <location>
        <begin position="212"/>
        <end position="300"/>
    </location>
</feature>
<evidence type="ECO:0000256" key="11">
    <source>
        <dbReference type="SAM" id="SignalP"/>
    </source>
</evidence>
<keyword evidence="3" id="KW-0272">Extracellular matrix</keyword>
<dbReference type="InterPro" id="IPR036116">
    <property type="entry name" value="FN3_sf"/>
</dbReference>
<dbReference type="GeneTree" id="ENSGT00940000160734"/>
<dbReference type="PaxDb" id="30732-ENSOMEP00000030879"/>
<keyword evidence="8" id="KW-1015">Disulfide bond</keyword>
<dbReference type="InterPro" id="IPR003961">
    <property type="entry name" value="FN3_dom"/>
</dbReference>
<evidence type="ECO:0000256" key="1">
    <source>
        <dbReference type="ARBA" id="ARBA00004302"/>
    </source>
</evidence>
<dbReference type="KEGG" id="oml:112145347"/>
<dbReference type="InterPro" id="IPR050525">
    <property type="entry name" value="ECM_Assembly_Org"/>
</dbReference>
<dbReference type="PROSITE" id="PS50234">
    <property type="entry name" value="VWFA"/>
    <property type="match status" value="1"/>
</dbReference>
<dbReference type="PANTHER" id="PTHR24020:SF77">
    <property type="entry name" value="VON WILLEBRAND FACTOR A DOMAIN-CONTAINING PROTEIN 1"/>
    <property type="match status" value="1"/>
</dbReference>
<keyword evidence="7" id="KW-0084">Basement membrane</keyword>
<evidence type="ECO:0000313" key="14">
    <source>
        <dbReference type="Ensembl" id="ENSOMEP00000030879.1"/>
    </source>
</evidence>
<dbReference type="Pfam" id="PF00092">
    <property type="entry name" value="VWA"/>
    <property type="match status" value="1"/>
</dbReference>
<name>A0A3B3DN50_ORYME</name>
<proteinExistence type="predicted"/>
<evidence type="ECO:0000256" key="10">
    <source>
        <dbReference type="ARBA" id="ARBA00046169"/>
    </source>
</evidence>
<feature type="chain" id="PRO_5017371028" description="von Willebrand factor A domain-containing protein 1" evidence="11">
    <location>
        <begin position="20"/>
        <end position="500"/>
    </location>
</feature>
<keyword evidence="15" id="KW-1185">Reference proteome</keyword>
<dbReference type="RefSeq" id="XP_024126282.1">
    <property type="nucleotide sequence ID" value="XM_024270514.2"/>
</dbReference>
<dbReference type="SUPFAM" id="SSF49265">
    <property type="entry name" value="Fibronectin type III"/>
    <property type="match status" value="1"/>
</dbReference>
<keyword evidence="4" id="KW-0597">Phosphoprotein</keyword>
<dbReference type="PRINTS" id="PR00453">
    <property type="entry name" value="VWFADOMAIN"/>
</dbReference>
<dbReference type="Proteomes" id="UP000261560">
    <property type="component" value="Unplaced"/>
</dbReference>
<evidence type="ECO:0000256" key="3">
    <source>
        <dbReference type="ARBA" id="ARBA00022530"/>
    </source>
</evidence>
<dbReference type="CDD" id="cd01450">
    <property type="entry name" value="vWFA_subfamily_ECM"/>
    <property type="match status" value="1"/>
</dbReference>
<sequence>MRFSFYLCVFVCVTRRWSGGRVAALPGTVQNCCEGDILLLLDSSGSVTNYEFSVFLRFASDLLRPFSLGHGNVRVALLQVGTTPHTEFNLDVHSDQESLQDALRGVRQLQGDTNTPSALQVAKRLLAETEEDAPKVLLWLTDGVESGDVDEPMSELKAHGVSVLIVYTIHGNHQVMQRVVSPPAESHLYAVDLNSIDIITEDLREAIIQILRAERLSVTDLTSHSAMLRWRPVLSADSGYYDLWYSSVGKPEIRDVLPGDSSKAKLTNLLPETTYTAFLRPESNHSPLSTLSVTFTTLPGGRISDVLGPAEISLSDSGPHQIQVSWGPLQPKWVQRYTVEFGAIPSGEVRTVSLDSQRSSTLLTGLQPGTQYLVTVNSIHVDGTERAMSVRACTQEALPALTDLQLFTMEQWDMEGEDVQAVWQAHEEDLKGFWVSWETLNSQNFLSDVSTSTVYLPPTTHATRLTRLASNSRVCVSPVYSSGRGDGICCTVKTQSSWLG</sequence>
<dbReference type="Gene3D" id="3.40.50.410">
    <property type="entry name" value="von Willebrand factor, type A domain"/>
    <property type="match status" value="1"/>
</dbReference>
<evidence type="ECO:0000313" key="15">
    <source>
        <dbReference type="Proteomes" id="UP000261560"/>
    </source>
</evidence>
<evidence type="ECO:0000256" key="7">
    <source>
        <dbReference type="ARBA" id="ARBA00022869"/>
    </source>
</evidence>
<dbReference type="Pfam" id="PF00041">
    <property type="entry name" value="fn3"/>
    <property type="match status" value="2"/>
</dbReference>
<dbReference type="InterPro" id="IPR013783">
    <property type="entry name" value="Ig-like_fold"/>
</dbReference>
<dbReference type="GeneID" id="112145347"/>
<feature type="signal peptide" evidence="11">
    <location>
        <begin position="1"/>
        <end position="19"/>
    </location>
</feature>